<reference evidence="1 2" key="1">
    <citation type="submission" date="2023-11" db="EMBL/GenBank/DDBJ databases">
        <title>A Novel Polar Bacteriovorax (B. antarcticus) Isolated from the Biocrust in Antarctica.</title>
        <authorList>
            <person name="Mun W."/>
            <person name="Choi S.Y."/>
            <person name="Mitchell R.J."/>
        </authorList>
    </citation>
    <scope>NUCLEOTIDE SEQUENCE [LARGE SCALE GENOMIC DNA]</scope>
    <source>
        <strain evidence="1 2">PP10</strain>
    </source>
</reference>
<keyword evidence="2" id="KW-1185">Reference proteome</keyword>
<protein>
    <recommendedName>
        <fullName evidence="3">Lipoprotein</fullName>
    </recommendedName>
</protein>
<evidence type="ECO:0008006" key="3">
    <source>
        <dbReference type="Google" id="ProtNLM"/>
    </source>
</evidence>
<dbReference type="Proteomes" id="UP001302274">
    <property type="component" value="Unassembled WGS sequence"/>
</dbReference>
<evidence type="ECO:0000313" key="2">
    <source>
        <dbReference type="Proteomes" id="UP001302274"/>
    </source>
</evidence>
<dbReference type="PROSITE" id="PS51257">
    <property type="entry name" value="PROKAR_LIPOPROTEIN"/>
    <property type="match status" value="1"/>
</dbReference>
<sequence>MKILFYLTTFIVLTSCSSTTFSLQGSSEKGKSGLNNCDGYPHGSVIHGYTSSTAPCTEAARTCVNGSWNGANVFPTCK</sequence>
<evidence type="ECO:0000313" key="1">
    <source>
        <dbReference type="EMBL" id="MEA9355334.1"/>
    </source>
</evidence>
<proteinExistence type="predicted"/>
<organism evidence="1 2">
    <name type="scientific">Bacteriovorax antarcticus</name>
    <dbReference type="NCBI Taxonomy" id="3088717"/>
    <lineage>
        <taxon>Bacteria</taxon>
        <taxon>Pseudomonadati</taxon>
        <taxon>Bdellovibrionota</taxon>
        <taxon>Bacteriovoracia</taxon>
        <taxon>Bacteriovoracales</taxon>
        <taxon>Bacteriovoracaceae</taxon>
        <taxon>Bacteriovorax</taxon>
    </lineage>
</organism>
<dbReference type="RefSeq" id="WP_323574835.1">
    <property type="nucleotide sequence ID" value="NZ_JAYGJQ010000001.1"/>
</dbReference>
<gene>
    <name evidence="1" type="ORF">SHI21_03940</name>
</gene>
<comment type="caution">
    <text evidence="1">The sequence shown here is derived from an EMBL/GenBank/DDBJ whole genome shotgun (WGS) entry which is preliminary data.</text>
</comment>
<dbReference type="EMBL" id="JAYGJQ010000001">
    <property type="protein sequence ID" value="MEA9355334.1"/>
    <property type="molecule type" value="Genomic_DNA"/>
</dbReference>
<accession>A0ABU5VSM1</accession>
<name>A0ABU5VSM1_9BACT</name>